<reference evidence="5 6" key="1">
    <citation type="journal article" date="2017" name="BMC Genomics">
        <title>Comparative genomic and phylogenomic analyses of the Bifidobacteriaceae family.</title>
        <authorList>
            <person name="Lugli G.A."/>
            <person name="Milani C."/>
            <person name="Turroni F."/>
            <person name="Duranti S."/>
            <person name="Mancabelli L."/>
            <person name="Mangifesta M."/>
            <person name="Ferrario C."/>
            <person name="Modesto M."/>
            <person name="Mattarelli P."/>
            <person name="Jiri K."/>
            <person name="van Sinderen D."/>
            <person name="Ventura M."/>
        </authorList>
    </citation>
    <scope>NUCLEOTIDE SEQUENCE [LARGE SCALE GENOMIC DNA]</scope>
    <source>
        <strain evidence="5 6">DSM 100202</strain>
    </source>
</reference>
<dbReference type="OrthoDB" id="2060755at2"/>
<gene>
    <name evidence="5" type="ORF">BHAP_2211</name>
</gene>
<dbReference type="InterPro" id="IPR020449">
    <property type="entry name" value="Tscrpt_reg_AraC-type_HTH"/>
</dbReference>
<dbReference type="InterPro" id="IPR009057">
    <property type="entry name" value="Homeodomain-like_sf"/>
</dbReference>
<dbReference type="Gene3D" id="1.10.10.60">
    <property type="entry name" value="Homeodomain-like"/>
    <property type="match status" value="2"/>
</dbReference>
<proteinExistence type="predicted"/>
<dbReference type="GO" id="GO:0003700">
    <property type="term" value="F:DNA-binding transcription factor activity"/>
    <property type="evidence" value="ECO:0007669"/>
    <property type="project" value="InterPro"/>
</dbReference>
<dbReference type="PROSITE" id="PS01124">
    <property type="entry name" value="HTH_ARAC_FAMILY_2"/>
    <property type="match status" value="1"/>
</dbReference>
<evidence type="ECO:0000256" key="3">
    <source>
        <dbReference type="ARBA" id="ARBA00023163"/>
    </source>
</evidence>
<dbReference type="SUPFAM" id="SSF51215">
    <property type="entry name" value="Regulatory protein AraC"/>
    <property type="match status" value="1"/>
</dbReference>
<evidence type="ECO:0000256" key="1">
    <source>
        <dbReference type="ARBA" id="ARBA00023015"/>
    </source>
</evidence>
<dbReference type="EMBL" id="MWWY01000054">
    <property type="protein sequence ID" value="OZG61980.1"/>
    <property type="molecule type" value="Genomic_DNA"/>
</dbReference>
<dbReference type="Pfam" id="PF12833">
    <property type="entry name" value="HTH_18"/>
    <property type="match status" value="1"/>
</dbReference>
<sequence>MEYTVGFLPSQFPNRERFYVEMTGITYPDVNYHIAREHSARYCLEYVIQGKGHVQCGQTFFQPKAGDVYLLPAGLRHNYRSDPKDPYQKIWVNLMGSLVDSLYQQYNLGYRYHYPDCDAYPLFRAFLSMCEDNRKQPTTVAAKGALMIHEIFEQLSDDIPSGITNDILYARQAKEYIEQHAEEPITVPQIAEHVGLSTSQLNRVFQAEYGVTPHKFYVESRMNLACLLLRNTALQVKEIAEQLQFSDEHYFSASFKRVMGITPKQYRMQVAM</sequence>
<dbReference type="AlphaFoldDB" id="A0A261FS11"/>
<evidence type="ECO:0000313" key="6">
    <source>
        <dbReference type="Proteomes" id="UP000216074"/>
    </source>
</evidence>
<comment type="caution">
    <text evidence="5">The sequence shown here is derived from an EMBL/GenBank/DDBJ whole genome shotgun (WGS) entry which is preliminary data.</text>
</comment>
<dbReference type="Gene3D" id="2.60.120.280">
    <property type="entry name" value="Regulatory protein AraC"/>
    <property type="match status" value="1"/>
</dbReference>
<organism evidence="5 6">
    <name type="scientific">Bifidobacterium hapali</name>
    <dbReference type="NCBI Taxonomy" id="1630172"/>
    <lineage>
        <taxon>Bacteria</taxon>
        <taxon>Bacillati</taxon>
        <taxon>Actinomycetota</taxon>
        <taxon>Actinomycetes</taxon>
        <taxon>Bifidobacteriales</taxon>
        <taxon>Bifidobacteriaceae</taxon>
        <taxon>Bifidobacterium</taxon>
    </lineage>
</organism>
<dbReference type="PANTHER" id="PTHR43280">
    <property type="entry name" value="ARAC-FAMILY TRANSCRIPTIONAL REGULATOR"/>
    <property type="match status" value="1"/>
</dbReference>
<dbReference type="Proteomes" id="UP000216074">
    <property type="component" value="Unassembled WGS sequence"/>
</dbReference>
<dbReference type="InterPro" id="IPR018060">
    <property type="entry name" value="HTH_AraC"/>
</dbReference>
<dbReference type="InterPro" id="IPR003313">
    <property type="entry name" value="AraC-bd"/>
</dbReference>
<dbReference type="PANTHER" id="PTHR43280:SF2">
    <property type="entry name" value="HTH-TYPE TRANSCRIPTIONAL REGULATOR EXSA"/>
    <property type="match status" value="1"/>
</dbReference>
<name>A0A261FS11_9BIFI</name>
<keyword evidence="3" id="KW-0804">Transcription</keyword>
<protein>
    <submittedName>
        <fullName evidence="5">Transcriptional regulator, AraC family</fullName>
    </submittedName>
</protein>
<keyword evidence="2" id="KW-0238">DNA-binding</keyword>
<evidence type="ECO:0000256" key="2">
    <source>
        <dbReference type="ARBA" id="ARBA00023125"/>
    </source>
</evidence>
<keyword evidence="1" id="KW-0805">Transcription regulation</keyword>
<dbReference type="RefSeq" id="WP_094730712.1">
    <property type="nucleotide sequence ID" value="NZ_MWWY01000054.1"/>
</dbReference>
<dbReference type="PRINTS" id="PR00032">
    <property type="entry name" value="HTHARAC"/>
</dbReference>
<dbReference type="Pfam" id="PF02311">
    <property type="entry name" value="AraC_binding"/>
    <property type="match status" value="1"/>
</dbReference>
<dbReference type="InterPro" id="IPR018062">
    <property type="entry name" value="HTH_AraC-typ_CS"/>
</dbReference>
<dbReference type="SMART" id="SM00342">
    <property type="entry name" value="HTH_ARAC"/>
    <property type="match status" value="1"/>
</dbReference>
<feature type="domain" description="HTH araC/xylS-type" evidence="4">
    <location>
        <begin position="171"/>
        <end position="269"/>
    </location>
</feature>
<accession>A0A261FS11</accession>
<dbReference type="GO" id="GO:0043565">
    <property type="term" value="F:sequence-specific DNA binding"/>
    <property type="evidence" value="ECO:0007669"/>
    <property type="project" value="InterPro"/>
</dbReference>
<keyword evidence="6" id="KW-1185">Reference proteome</keyword>
<evidence type="ECO:0000313" key="5">
    <source>
        <dbReference type="EMBL" id="OZG61980.1"/>
    </source>
</evidence>
<evidence type="ECO:0000259" key="4">
    <source>
        <dbReference type="PROSITE" id="PS01124"/>
    </source>
</evidence>
<dbReference type="InterPro" id="IPR037923">
    <property type="entry name" value="HTH-like"/>
</dbReference>
<dbReference type="PROSITE" id="PS00041">
    <property type="entry name" value="HTH_ARAC_FAMILY_1"/>
    <property type="match status" value="1"/>
</dbReference>
<dbReference type="SUPFAM" id="SSF46689">
    <property type="entry name" value="Homeodomain-like"/>
    <property type="match status" value="2"/>
</dbReference>